<proteinExistence type="predicted"/>
<sequence>MKNNTRTSLPVIAALFFFAASLAPSAASAQTLCGPPPPPPAATKWRIRNASVQEDSGQWVLREMAFCADADCNQRLTGGTAIDSGDSESWSLPSYAFDGNTSTFWKTFDTNVAGQSWIGIDFGAPRGVHGIYLKTDNVVYSVDSIYVDYYDANRGHWVTADILYNVPSGSELIYDVKIRRAFPVSWRIRNASVQEDSGQWVLREMAFCADADCNQPLTGGTAIDSGASQSWSLPEYAFDGNTSTFWKTFDTGVAGQSWLGMSFDAITRANGLYLKTDNVVYSVDSIFVEYYDALAQAWVTADTIDSIPSGSELTYSLACQ</sequence>
<evidence type="ECO:0000313" key="4">
    <source>
        <dbReference type="Proteomes" id="UP001151081"/>
    </source>
</evidence>
<feature type="signal peptide" evidence="1">
    <location>
        <begin position="1"/>
        <end position="29"/>
    </location>
</feature>
<evidence type="ECO:0000256" key="1">
    <source>
        <dbReference type="SAM" id="SignalP"/>
    </source>
</evidence>
<dbReference type="Gene3D" id="2.60.120.260">
    <property type="entry name" value="Galactose-binding domain-like"/>
    <property type="match status" value="2"/>
</dbReference>
<protein>
    <submittedName>
        <fullName evidence="3">Discoidin domain-containing protein</fullName>
    </submittedName>
</protein>
<dbReference type="Proteomes" id="UP001151081">
    <property type="component" value="Unassembled WGS sequence"/>
</dbReference>
<evidence type="ECO:0000313" key="3">
    <source>
        <dbReference type="EMBL" id="MDC3983173.1"/>
    </source>
</evidence>
<feature type="domain" description="F5/8 type C" evidence="2">
    <location>
        <begin position="86"/>
        <end position="159"/>
    </location>
</feature>
<comment type="caution">
    <text evidence="3">The sequence shown here is derived from an EMBL/GenBank/DDBJ whole genome shotgun (WGS) entry which is preliminary data.</text>
</comment>
<dbReference type="InterPro" id="IPR008979">
    <property type="entry name" value="Galactose-bd-like_sf"/>
</dbReference>
<dbReference type="RefSeq" id="WP_272420992.1">
    <property type="nucleotide sequence ID" value="NZ_JAGTJJ010000012.1"/>
</dbReference>
<gene>
    <name evidence="3" type="ORF">KEG57_21860</name>
</gene>
<feature type="chain" id="PRO_5040724275" evidence="1">
    <location>
        <begin position="30"/>
        <end position="320"/>
    </location>
</feature>
<keyword evidence="4" id="KW-1185">Reference proteome</keyword>
<reference evidence="3 4" key="1">
    <citation type="submission" date="2021-04" db="EMBL/GenBank/DDBJ databases">
        <title>Genome analysis of Polyangium sp.</title>
        <authorList>
            <person name="Li Y."/>
            <person name="Wang J."/>
        </authorList>
    </citation>
    <scope>NUCLEOTIDE SEQUENCE [LARGE SCALE GENOMIC DNA]</scope>
    <source>
        <strain evidence="3 4">SDU14</strain>
    </source>
</reference>
<keyword evidence="1" id="KW-0732">Signal</keyword>
<dbReference type="Pfam" id="PF00754">
    <property type="entry name" value="F5_F8_type_C"/>
    <property type="match status" value="1"/>
</dbReference>
<evidence type="ECO:0000259" key="2">
    <source>
        <dbReference type="Pfam" id="PF00754"/>
    </source>
</evidence>
<dbReference type="InterPro" id="IPR000421">
    <property type="entry name" value="FA58C"/>
</dbReference>
<dbReference type="AlphaFoldDB" id="A0A9X3X6D6"/>
<dbReference type="EMBL" id="JAGTJJ010000012">
    <property type="protein sequence ID" value="MDC3983173.1"/>
    <property type="molecule type" value="Genomic_DNA"/>
</dbReference>
<accession>A0A9X3X6D6</accession>
<organism evidence="3 4">
    <name type="scientific">Polyangium jinanense</name>
    <dbReference type="NCBI Taxonomy" id="2829994"/>
    <lineage>
        <taxon>Bacteria</taxon>
        <taxon>Pseudomonadati</taxon>
        <taxon>Myxococcota</taxon>
        <taxon>Polyangia</taxon>
        <taxon>Polyangiales</taxon>
        <taxon>Polyangiaceae</taxon>
        <taxon>Polyangium</taxon>
    </lineage>
</organism>
<name>A0A9X3X6D6_9BACT</name>
<dbReference type="SUPFAM" id="SSF49785">
    <property type="entry name" value="Galactose-binding domain-like"/>
    <property type="match status" value="2"/>
</dbReference>